<dbReference type="HOGENOM" id="CLU_1070989_0_0_1"/>
<dbReference type="InterPro" id="IPR036410">
    <property type="entry name" value="HSP_DnaJ_Cys-rich_dom_sf"/>
</dbReference>
<evidence type="ECO:0000313" key="4">
    <source>
        <dbReference type="Proteomes" id="UP000006906"/>
    </source>
</evidence>
<reference evidence="3 4" key="1">
    <citation type="journal article" date="2007" name="Science">
        <title>The Chlamydomonas genome reveals the evolution of key animal and plant functions.</title>
        <authorList>
            <person name="Merchant S.S."/>
            <person name="Prochnik S.E."/>
            <person name="Vallon O."/>
            <person name="Harris E.H."/>
            <person name="Karpowicz S.J."/>
            <person name="Witman G.B."/>
            <person name="Terry A."/>
            <person name="Salamov A."/>
            <person name="Fritz-Laylin L.K."/>
            <person name="Marechal-Drouard L."/>
            <person name="Marshall W.F."/>
            <person name="Qu L.H."/>
            <person name="Nelson D.R."/>
            <person name="Sanderfoot A.A."/>
            <person name="Spalding M.H."/>
            <person name="Kapitonov V.V."/>
            <person name="Ren Q."/>
            <person name="Ferris P."/>
            <person name="Lindquist E."/>
            <person name="Shapiro H."/>
            <person name="Lucas S.M."/>
            <person name="Grimwood J."/>
            <person name="Schmutz J."/>
            <person name="Cardol P."/>
            <person name="Cerutti H."/>
            <person name="Chanfreau G."/>
            <person name="Chen C.L."/>
            <person name="Cognat V."/>
            <person name="Croft M.T."/>
            <person name="Dent R."/>
            <person name="Dutcher S."/>
            <person name="Fernandez E."/>
            <person name="Fukuzawa H."/>
            <person name="Gonzalez-Ballester D."/>
            <person name="Gonzalez-Halphen D."/>
            <person name="Hallmann A."/>
            <person name="Hanikenne M."/>
            <person name="Hippler M."/>
            <person name="Inwood W."/>
            <person name="Jabbari K."/>
            <person name="Kalanon M."/>
            <person name="Kuras R."/>
            <person name="Lefebvre P.A."/>
            <person name="Lemaire S.D."/>
            <person name="Lobanov A.V."/>
            <person name="Lohr M."/>
            <person name="Manuell A."/>
            <person name="Meier I."/>
            <person name="Mets L."/>
            <person name="Mittag M."/>
            <person name="Mittelmeier T."/>
            <person name="Moroney J.V."/>
            <person name="Moseley J."/>
            <person name="Napoli C."/>
            <person name="Nedelcu A.M."/>
            <person name="Niyogi K."/>
            <person name="Novoselov S.V."/>
            <person name="Paulsen I.T."/>
            <person name="Pazour G."/>
            <person name="Purton S."/>
            <person name="Ral J.P."/>
            <person name="Riano-Pachon D.M."/>
            <person name="Riekhof W."/>
            <person name="Rymarquis L."/>
            <person name="Schroda M."/>
            <person name="Stern D."/>
            <person name="Umen J."/>
            <person name="Willows R."/>
            <person name="Wilson N."/>
            <person name="Zimmer S.L."/>
            <person name="Allmer J."/>
            <person name="Balk J."/>
            <person name="Bisova K."/>
            <person name="Chen C.J."/>
            <person name="Elias M."/>
            <person name="Gendler K."/>
            <person name="Hauser C."/>
            <person name="Lamb M.R."/>
            <person name="Ledford H."/>
            <person name="Long J.C."/>
            <person name="Minagawa J."/>
            <person name="Page M.D."/>
            <person name="Pan J."/>
            <person name="Pootakham W."/>
            <person name="Roje S."/>
            <person name="Rose A."/>
            <person name="Stahlberg E."/>
            <person name="Terauchi A.M."/>
            <person name="Yang P."/>
            <person name="Ball S."/>
            <person name="Bowler C."/>
            <person name="Dieckmann C.L."/>
            <person name="Gladyshev V.N."/>
            <person name="Green P."/>
            <person name="Jorgensen R."/>
            <person name="Mayfield S."/>
            <person name="Mueller-Roeber B."/>
            <person name="Rajamani S."/>
            <person name="Sayre R.T."/>
            <person name="Brokstein P."/>
            <person name="Dubchak I."/>
            <person name="Goodstein D."/>
            <person name="Hornick L."/>
            <person name="Huang Y.W."/>
            <person name="Jhaveri J."/>
            <person name="Luo Y."/>
            <person name="Martinez D."/>
            <person name="Ngau W.C."/>
            <person name="Otillar B."/>
            <person name="Poliakov A."/>
            <person name="Porter A."/>
            <person name="Szajkowski L."/>
            <person name="Werner G."/>
            <person name="Zhou K."/>
            <person name="Grigoriev I.V."/>
            <person name="Rokhsar D.S."/>
            <person name="Grossman A.R."/>
        </authorList>
    </citation>
    <scope>NUCLEOTIDE SEQUENCE [LARGE SCALE GENOMIC DNA]</scope>
    <source>
        <strain evidence="4">CC-503</strain>
    </source>
</reference>
<dbReference type="EMBL" id="CM008962">
    <property type="protein sequence ID" value="PNW88780.1"/>
    <property type="molecule type" value="Genomic_DNA"/>
</dbReference>
<keyword evidence="1" id="KW-0175">Coiled coil</keyword>
<name>A8HMV4_CHLRE</name>
<organism evidence="3 4">
    <name type="scientific">Chlamydomonas reinhardtii</name>
    <name type="common">Chlamydomonas smithii</name>
    <dbReference type="NCBI Taxonomy" id="3055"/>
    <lineage>
        <taxon>Eukaryota</taxon>
        <taxon>Viridiplantae</taxon>
        <taxon>Chlorophyta</taxon>
        <taxon>core chlorophytes</taxon>
        <taxon>Chlorophyceae</taxon>
        <taxon>CS clade</taxon>
        <taxon>Chlamydomonadales</taxon>
        <taxon>Chlamydomonadaceae</taxon>
        <taxon>Chlamydomonas</taxon>
    </lineage>
</organism>
<feature type="region of interest" description="Disordered" evidence="2">
    <location>
        <begin position="111"/>
        <end position="158"/>
    </location>
</feature>
<gene>
    <name evidence="3" type="ORF">CHLRE_01g044200v5</name>
</gene>
<dbReference type="PaxDb" id="3055-EDP09448"/>
<dbReference type="Gramene" id="PNW88780">
    <property type="protein sequence ID" value="PNW88780"/>
    <property type="gene ID" value="CHLRE_01g044200v5"/>
</dbReference>
<dbReference type="AlphaFoldDB" id="A8HMV4"/>
<dbReference type="RefSeq" id="XP_001689710.1">
    <property type="nucleotide sequence ID" value="XM_001689658.2"/>
</dbReference>
<dbReference type="GeneID" id="5715631"/>
<proteinExistence type="predicted"/>
<feature type="coiled-coil region" evidence="1">
    <location>
        <begin position="203"/>
        <end position="233"/>
    </location>
</feature>
<evidence type="ECO:0000313" key="3">
    <source>
        <dbReference type="EMBL" id="PNW88780.1"/>
    </source>
</evidence>
<dbReference type="SUPFAM" id="SSF57938">
    <property type="entry name" value="DnaJ/Hsp40 cysteine-rich domain"/>
    <property type="match status" value="1"/>
</dbReference>
<accession>A8HMV4</accession>
<keyword evidence="4" id="KW-1185">Reference proteome</keyword>
<protein>
    <submittedName>
        <fullName evidence="3">Uncharacterized protein</fullName>
    </submittedName>
</protein>
<evidence type="ECO:0000256" key="1">
    <source>
        <dbReference type="SAM" id="Coils"/>
    </source>
</evidence>
<dbReference type="OrthoDB" id="534312at2759"/>
<dbReference type="Proteomes" id="UP000006906">
    <property type="component" value="Chromosome 1"/>
</dbReference>
<dbReference type="KEGG" id="cre:CHLRE_01g044200v5"/>
<sequence>MQASFSPQEQELIDKLRDKYAGQRAEQEVDTSCLQCTAGDGALSTAPTGTGAGGVARASSNVDASVCTQCHGTGTIVEIYNHRRLENYCQNCEGRGVRLFKNGVEVKEGPKAASTAALPPGALNSSNVKPPAGITEMHERASREQGDEGEQGGASSAERAAALHADLKRIATRTAAYTKERLEAMQVVKGPAPPKCADPAGRQAAAQALVAALDQQLEKLEMARRRKAAALGRLEVHGGDGAGAAGGATLQDVMDNGGSA</sequence>
<evidence type="ECO:0000256" key="2">
    <source>
        <dbReference type="SAM" id="MobiDB-lite"/>
    </source>
</evidence>
<feature type="region of interest" description="Disordered" evidence="2">
    <location>
        <begin position="237"/>
        <end position="260"/>
    </location>
</feature>
<feature type="compositionally biased region" description="Basic and acidic residues" evidence="2">
    <location>
        <begin position="136"/>
        <end position="146"/>
    </location>
</feature>
<dbReference type="InParanoid" id="A8HMV4"/>
<dbReference type="OMA" id="VEIYNHR"/>